<dbReference type="PANTHER" id="PTHR47016">
    <property type="entry name" value="ATP-DEPENDENT CLP PROTEASE ATP-BINDING SUBUNIT CLPT1, CHLOROPLASTIC"/>
    <property type="match status" value="1"/>
</dbReference>
<feature type="compositionally biased region" description="Low complexity" evidence="3">
    <location>
        <begin position="14"/>
        <end position="29"/>
    </location>
</feature>
<organism evidence="6 7">
    <name type="scientific">Stephania yunnanensis</name>
    <dbReference type="NCBI Taxonomy" id="152371"/>
    <lineage>
        <taxon>Eukaryota</taxon>
        <taxon>Viridiplantae</taxon>
        <taxon>Streptophyta</taxon>
        <taxon>Embryophyta</taxon>
        <taxon>Tracheophyta</taxon>
        <taxon>Spermatophyta</taxon>
        <taxon>Magnoliopsida</taxon>
        <taxon>Ranunculales</taxon>
        <taxon>Menispermaceae</taxon>
        <taxon>Menispermoideae</taxon>
        <taxon>Cissampelideae</taxon>
        <taxon>Stephania</taxon>
    </lineage>
</organism>
<evidence type="ECO:0000256" key="3">
    <source>
        <dbReference type="SAM" id="MobiDB-lite"/>
    </source>
</evidence>
<dbReference type="SUPFAM" id="SSF81923">
    <property type="entry name" value="Double Clp-N motif"/>
    <property type="match status" value="1"/>
</dbReference>
<dbReference type="Gene3D" id="1.10.1780.10">
    <property type="entry name" value="Clp, N-terminal domain"/>
    <property type="match status" value="1"/>
</dbReference>
<keyword evidence="7" id="KW-1185">Reference proteome</keyword>
<dbReference type="EMBL" id="JBBNAF010000005">
    <property type="protein sequence ID" value="KAK9143679.1"/>
    <property type="molecule type" value="Genomic_DNA"/>
</dbReference>
<dbReference type="InterPro" id="IPR036628">
    <property type="entry name" value="Clp_N_dom_sf"/>
</dbReference>
<gene>
    <name evidence="6" type="ORF">Syun_013079</name>
</gene>
<feature type="region of interest" description="Disordered" evidence="3">
    <location>
        <begin position="14"/>
        <end position="33"/>
    </location>
</feature>
<evidence type="ECO:0000256" key="1">
    <source>
        <dbReference type="ARBA" id="ARBA00005474"/>
    </source>
</evidence>
<evidence type="ECO:0008006" key="8">
    <source>
        <dbReference type="Google" id="ProtNLM"/>
    </source>
</evidence>
<feature type="domain" description="LOB" evidence="4">
    <location>
        <begin position="230"/>
        <end position="332"/>
    </location>
</feature>
<feature type="domain" description="Clp R" evidence="5">
    <location>
        <begin position="89"/>
        <end position="234"/>
    </location>
</feature>
<dbReference type="PANTHER" id="PTHR47016:SF1">
    <property type="entry name" value="ATP-DEPENDENT CLP PROTEASE ATP-BINDING SUBUNIT CLPT1, CHLOROPLASTIC"/>
    <property type="match status" value="1"/>
</dbReference>
<feature type="region of interest" description="Disordered" evidence="3">
    <location>
        <begin position="417"/>
        <end position="442"/>
    </location>
</feature>
<sequence>MAAQTLSVLTVSKSSSIRSNSGRNGSSSSLVTPCNSRTGLGSSLFGNSRIAVRIRDSVPVIRKRRCSTVMTVSFSLPTANPERSSTDKAPKWSARSIKSFAMGELEARKLKYPKTGTEALLMGILVEGTSNAAKFLRANGVTLFKVRDETIKLLGKSDMYFFSPEHPPLTEPAQRALDWAVDEKLKSGDSGEITTSHLLLGIWSEKESAGHKILAALGFDDTKAAELAKSVDEDATLSYRKCVVGCIFAPYFDSEQGAAHFAAVHKVFGASNVSKLLLHIPVHKRPDAVLTICYEAQSRLRDPVYGCVAHIFALQQQVVNLQAELSYMQAHLATLQLPSPPPPPPPQVLSATSNAPFLIPDLASSSSANTSASAMPSMNFELSSLFDPLSTTQHAWQSWPHHQQNNLQQRQLVNNDPRQYASGSSTSTSAPTTSSTASELSNSTAVQCSIGGDLQALARELLQRHNSASSVEPNNITSVARHGDNSLINCIESIDGNRVN</sequence>
<dbReference type="Pfam" id="PF03195">
    <property type="entry name" value="LOB"/>
    <property type="match status" value="1"/>
</dbReference>
<evidence type="ECO:0000313" key="6">
    <source>
        <dbReference type="EMBL" id="KAK9143679.1"/>
    </source>
</evidence>
<proteinExistence type="inferred from homology"/>
<dbReference type="PROSITE" id="PS51903">
    <property type="entry name" value="CLP_R"/>
    <property type="match status" value="1"/>
</dbReference>
<dbReference type="Pfam" id="PF02861">
    <property type="entry name" value="Clp_N"/>
    <property type="match status" value="1"/>
</dbReference>
<evidence type="ECO:0000259" key="5">
    <source>
        <dbReference type="PROSITE" id="PS51903"/>
    </source>
</evidence>
<accession>A0AAP0PI69</accession>
<evidence type="ECO:0000256" key="2">
    <source>
        <dbReference type="PROSITE-ProRule" id="PRU01251"/>
    </source>
</evidence>
<comment type="similarity">
    <text evidence="1">Belongs to the LOB domain-containing protein family.</text>
</comment>
<comment type="caution">
    <text evidence="6">The sequence shown here is derived from an EMBL/GenBank/DDBJ whole genome shotgun (WGS) entry which is preliminary data.</text>
</comment>
<evidence type="ECO:0000259" key="4">
    <source>
        <dbReference type="PROSITE" id="PS50891"/>
    </source>
</evidence>
<protein>
    <recommendedName>
        <fullName evidence="8">Clp R domain-containing protein</fullName>
    </recommendedName>
</protein>
<dbReference type="InterPro" id="IPR004883">
    <property type="entry name" value="LOB"/>
</dbReference>
<name>A0AAP0PI69_9MAGN</name>
<dbReference type="AlphaFoldDB" id="A0AAP0PI69"/>
<dbReference type="InterPro" id="IPR004176">
    <property type="entry name" value="Clp_R_N"/>
</dbReference>
<feature type="compositionally biased region" description="Low complexity" evidence="3">
    <location>
        <begin position="417"/>
        <end position="438"/>
    </location>
</feature>
<reference evidence="6 7" key="1">
    <citation type="submission" date="2024-01" db="EMBL/GenBank/DDBJ databases">
        <title>Genome assemblies of Stephania.</title>
        <authorList>
            <person name="Yang L."/>
        </authorList>
    </citation>
    <scope>NUCLEOTIDE SEQUENCE [LARGE SCALE GENOMIC DNA]</scope>
    <source>
        <strain evidence="6">YNDBR</strain>
        <tissue evidence="6">Leaf</tissue>
    </source>
</reference>
<dbReference type="PROSITE" id="PS50891">
    <property type="entry name" value="LOB"/>
    <property type="match status" value="1"/>
</dbReference>
<keyword evidence="2" id="KW-0677">Repeat</keyword>
<dbReference type="Proteomes" id="UP001420932">
    <property type="component" value="Unassembled WGS sequence"/>
</dbReference>
<evidence type="ECO:0000313" key="7">
    <source>
        <dbReference type="Proteomes" id="UP001420932"/>
    </source>
</evidence>
<dbReference type="InterPro" id="IPR044217">
    <property type="entry name" value="CLPT1/2"/>
</dbReference>